<evidence type="ECO:0000313" key="14">
    <source>
        <dbReference type="Proteomes" id="UP000062475"/>
    </source>
</evidence>
<comment type="similarity">
    <text evidence="1">Belongs to the Nre family.</text>
</comment>
<evidence type="ECO:0000313" key="12">
    <source>
        <dbReference type="Proteomes" id="UP000061362"/>
    </source>
</evidence>
<dbReference type="Proteomes" id="UP000062398">
    <property type="component" value="Chromosome"/>
</dbReference>
<dbReference type="HAMAP" id="MF_02096">
    <property type="entry name" value="Nre"/>
    <property type="match status" value="1"/>
</dbReference>
<dbReference type="Proteomes" id="UP000029084">
    <property type="component" value="Chromosome"/>
</dbReference>
<evidence type="ECO:0000313" key="10">
    <source>
        <dbReference type="Proteomes" id="UP000029084"/>
    </source>
</evidence>
<gene>
    <name evidence="4" type="ORF">HA72_0958</name>
    <name evidence="5" type="ORF">MsedA_0973</name>
    <name evidence="6" type="ORF">MsedB_0974</name>
    <name evidence="7" type="ORF">MsedC_0973</name>
    <name evidence="8" type="ORF">MsedD_0974</name>
    <name evidence="9" type="ORF">MsedE_0974</name>
</gene>
<evidence type="ECO:0000259" key="3">
    <source>
        <dbReference type="Pfam" id="PF04895"/>
    </source>
</evidence>
<reference evidence="4 10" key="1">
    <citation type="journal article" date="2014" name="J. Bacteriol.">
        <title>Role of an Archaeal PitA Transporter in the Copper and Arsenic Resistance of Metallosphaera sedula, an Extreme Thermoacidophile.</title>
        <authorList>
            <person name="McCarthy S."/>
            <person name="Ai C."/>
            <person name="Wheaton G."/>
            <person name="Tevatia R."/>
            <person name="Eckrich V."/>
            <person name="Kelly R."/>
            <person name="Blum P."/>
        </authorList>
    </citation>
    <scope>NUCLEOTIDE SEQUENCE [LARGE SCALE GENOMIC DNA]</scope>
    <source>
        <strain evidence="4 10">CuR1</strain>
    </source>
</reference>
<dbReference type="Proteomes" id="UP000056255">
    <property type="component" value="Chromosome"/>
</dbReference>
<feature type="domain" description="Archaeal Nre C-terminal" evidence="3">
    <location>
        <begin position="293"/>
        <end position="394"/>
    </location>
</feature>
<evidence type="ECO:0000313" key="8">
    <source>
        <dbReference type="EMBL" id="AKV80760.1"/>
    </source>
</evidence>
<evidence type="ECO:0000256" key="1">
    <source>
        <dbReference type="HAMAP-Rule" id="MF_02096"/>
    </source>
</evidence>
<dbReference type="PATRIC" id="fig|43687.5.peg.990"/>
<comment type="caution">
    <text evidence="1">Lacks conserved residue(s) required for the propagation of feature annotation.</text>
</comment>
<dbReference type="GeneID" id="91755424"/>
<feature type="domain" description="Archaeal Nre N-terminal" evidence="2">
    <location>
        <begin position="17"/>
        <end position="280"/>
    </location>
</feature>
<proteinExistence type="inferred from homology"/>
<evidence type="ECO:0000313" key="9">
    <source>
        <dbReference type="EMBL" id="AKV83002.1"/>
    </source>
</evidence>
<dbReference type="EMBL" id="CP012176">
    <property type="protein sequence ID" value="AKV83002.1"/>
    <property type="molecule type" value="Genomic_DNA"/>
</dbReference>
<dbReference type="InterPro" id="IPR033167">
    <property type="entry name" value="Nre"/>
</dbReference>
<evidence type="ECO:0000313" key="6">
    <source>
        <dbReference type="EMBL" id="AKV76262.1"/>
    </source>
</evidence>
<accession>A0A088E733</accession>
<dbReference type="GO" id="GO:0006281">
    <property type="term" value="P:DNA repair"/>
    <property type="evidence" value="ECO:0007669"/>
    <property type="project" value="UniProtKB-UniRule"/>
</dbReference>
<sequence length="399" mass="45524">MYVDPHLCIACRGAKYLCGLSYCPVLVKNLSMKVKVGKFVEGDSPPSVFVGRFGYPKITVYPSTPPEFGDTSMYEDPRAWLAMDINRFLAMRMSVVRGGIQFKVSEARAPGRELYDVQVASLSPRPVEMELDLESVPRGRVLSETVPPLGPSAPLKRLRLGALPPPERVVEKVFQERDMKAGKAIERLYSDGIPVERIARLLSVGNLGVERKLVPTRWSITAVDKTLSDLLVRKIKEYPSIDQIEVYVRKFRLNTFVAILVPGEWAFEWGEAWFPSTTWNMWGSSPQVEVDYEGYFGRRTYPDIGGCYYSSRLAVAEHLERRRRQAIPILWREIYPGFYFPVGVWFVRENVRELLRGESVKFDTLSEALKFLEGVLKVSPHEWAKHSGLIPMIRSRLFP</sequence>
<dbReference type="PANTHER" id="PTHR38136:SF2">
    <property type="entry name" value="DNA REPAIR PROTEIN"/>
    <property type="match status" value="1"/>
</dbReference>
<dbReference type="EMBL" id="CP012174">
    <property type="protein sequence ID" value="AKV78515.1"/>
    <property type="molecule type" value="Genomic_DNA"/>
</dbReference>
<dbReference type="EMBL" id="CP012172">
    <property type="protein sequence ID" value="AKV74023.1"/>
    <property type="molecule type" value="Genomic_DNA"/>
</dbReference>
<organism evidence="4 10">
    <name type="scientific">Metallosphaera sedula</name>
    <dbReference type="NCBI Taxonomy" id="43687"/>
    <lineage>
        <taxon>Archaea</taxon>
        <taxon>Thermoproteota</taxon>
        <taxon>Thermoprotei</taxon>
        <taxon>Sulfolobales</taxon>
        <taxon>Sulfolobaceae</taxon>
        <taxon>Metallosphaera</taxon>
    </lineage>
</organism>
<protein>
    <recommendedName>
        <fullName evidence="1">DNA repair protein</fullName>
    </recommendedName>
</protein>
<evidence type="ECO:0000313" key="11">
    <source>
        <dbReference type="Proteomes" id="UP000056255"/>
    </source>
</evidence>
<dbReference type="InterPro" id="IPR006978">
    <property type="entry name" value="Nre_N"/>
</dbReference>
<reference evidence="9 11" key="3">
    <citation type="submission" date="2015-07" db="EMBL/GenBank/DDBJ databases">
        <title>Physiological, transcriptional responses and genome re-sequencing of acid resistant extremely thermoacidophilic Metallosphaera sedula SARC-M1.</title>
        <authorList>
            <person name="Ai C."/>
            <person name="McCarthy S."/>
            <person name="Eckrich V."/>
            <person name="Rudrappa D."/>
            <person name="Qiu G."/>
            <person name="Blum P."/>
        </authorList>
    </citation>
    <scope>NUCLEOTIDE SEQUENCE [LARGE SCALE GENOMIC DNA]</scope>
    <source>
        <strain evidence="9 11">SARC-M1</strain>
    </source>
</reference>
<evidence type="ECO:0000313" key="13">
    <source>
        <dbReference type="Proteomes" id="UP000062398"/>
    </source>
</evidence>
<evidence type="ECO:0000313" key="15">
    <source>
        <dbReference type="Proteomes" id="UP000068832"/>
    </source>
</evidence>
<evidence type="ECO:0000313" key="7">
    <source>
        <dbReference type="EMBL" id="AKV78515.1"/>
    </source>
</evidence>
<dbReference type="Pfam" id="PF04895">
    <property type="entry name" value="Nre_C"/>
    <property type="match status" value="1"/>
</dbReference>
<evidence type="ECO:0000259" key="2">
    <source>
        <dbReference type="Pfam" id="PF04894"/>
    </source>
</evidence>
<dbReference type="EMBL" id="CP012175">
    <property type="protein sequence ID" value="AKV80760.1"/>
    <property type="molecule type" value="Genomic_DNA"/>
</dbReference>
<evidence type="ECO:0000313" key="4">
    <source>
        <dbReference type="EMBL" id="AIM27115.1"/>
    </source>
</evidence>
<keyword evidence="1" id="KW-0234">DNA repair</keyword>
<dbReference type="EMBL" id="CP008822">
    <property type="protein sequence ID" value="AIM27115.1"/>
    <property type="molecule type" value="Genomic_DNA"/>
</dbReference>
<dbReference type="OMA" id="EIYPGFN"/>
<comment type="function">
    <text evidence="1">Involved in DNA damage repair.</text>
</comment>
<keyword evidence="1" id="KW-0227">DNA damage</keyword>
<dbReference type="Proteomes" id="UP000068832">
    <property type="component" value="Chromosome"/>
</dbReference>
<dbReference type="EMBL" id="CP012173">
    <property type="protein sequence ID" value="AKV76262.1"/>
    <property type="molecule type" value="Genomic_DNA"/>
</dbReference>
<dbReference type="PANTHER" id="PTHR38136">
    <property type="entry name" value="DNA REPAIR PROTEIN"/>
    <property type="match status" value="1"/>
</dbReference>
<dbReference type="AlphaFoldDB" id="A0A088E733"/>
<name>A0A088E733_9CREN</name>
<reference evidence="12 13" key="2">
    <citation type="journal article" date="2015" name="Genome Announc.">
        <title>Complete Genome Sequences of Evolved Arsenate-Resistant Metallosphaera sedula Strains.</title>
        <authorList>
            <person name="Ai C."/>
            <person name="McCarthy S."/>
            <person name="Schackwitz W."/>
            <person name="Martin J."/>
            <person name="Lipzen A."/>
            <person name="Blum P."/>
        </authorList>
    </citation>
    <scope>NUCLEOTIDE SEQUENCE [LARGE SCALE GENOMIC DNA]</scope>
    <source>
        <strain evidence="7 13">ARS120-1</strain>
        <strain evidence="8 12">ARS120-2</strain>
        <strain evidence="5 15">ARS50-1</strain>
        <strain evidence="6 14">ARS50-2</strain>
    </source>
</reference>
<dbReference type="InterPro" id="IPR006979">
    <property type="entry name" value="Nre_C"/>
</dbReference>
<dbReference type="RefSeq" id="WP_012020916.1">
    <property type="nucleotide sequence ID" value="NZ_CP008822.1"/>
</dbReference>
<evidence type="ECO:0000313" key="5">
    <source>
        <dbReference type="EMBL" id="AKV74023.1"/>
    </source>
</evidence>
<dbReference type="Proteomes" id="UP000062475">
    <property type="component" value="Chromosome"/>
</dbReference>
<dbReference type="Pfam" id="PF04894">
    <property type="entry name" value="Nre_N"/>
    <property type="match status" value="1"/>
</dbReference>
<dbReference type="Proteomes" id="UP000061362">
    <property type="component" value="Chromosome"/>
</dbReference>